<feature type="compositionally biased region" description="Low complexity" evidence="3">
    <location>
        <begin position="95"/>
        <end position="104"/>
    </location>
</feature>
<evidence type="ECO:0000259" key="5">
    <source>
        <dbReference type="Pfam" id="PF22048"/>
    </source>
</evidence>
<dbReference type="PANTHER" id="PTHR21680">
    <property type="entry name" value="COILED-COIL DOMAIN-CONTAINING PROTEIN 124"/>
    <property type="match status" value="1"/>
</dbReference>
<accession>A0A4T0FRI0</accession>
<dbReference type="Pfam" id="PF06244">
    <property type="entry name" value="Ccdc124"/>
    <property type="match status" value="1"/>
</dbReference>
<comment type="similarity">
    <text evidence="1">Belongs to the CCDC124 family.</text>
</comment>
<dbReference type="GO" id="GO:0005634">
    <property type="term" value="C:nucleus"/>
    <property type="evidence" value="ECO:0007669"/>
    <property type="project" value="TreeGrafter"/>
</dbReference>
<feature type="domain" description="Coiled-coil" evidence="4">
    <location>
        <begin position="131"/>
        <end position="218"/>
    </location>
</feature>
<feature type="domain" description="LSO1/LSO2" evidence="5">
    <location>
        <begin position="8"/>
        <end position="46"/>
    </location>
</feature>
<evidence type="ECO:0000256" key="3">
    <source>
        <dbReference type="SAM" id="MobiDB-lite"/>
    </source>
</evidence>
<gene>
    <name evidence="6" type="ORF">E3P99_01234</name>
</gene>
<feature type="compositionally biased region" description="Basic and acidic residues" evidence="3">
    <location>
        <begin position="8"/>
        <end position="24"/>
    </location>
</feature>
<sequence>MAPKGGNAKKEGGRAKKAENEASKKAQQAEAAESKEAQKWAQGSKGKVGGMYGCSMKADTALQGKKEEEADKKAQQAAKKAEAARLLAEEEASQPSKPKGGANKAGKKAPPKPAGPGALSAGGINTSFDKPESFGATGLDDALDMMSIVGQKSDKASMGAKAGQIEKHPERRFKAAFEAYKEAEMPIVRSENPGLRLQQYNDLLYKKFQKSPDNPFNQQTVAYNATKDDKLAALDETRKVAENRFKQ</sequence>
<dbReference type="InterPro" id="IPR054414">
    <property type="entry name" value="Ccdc124/Oxs1_C"/>
</dbReference>
<evidence type="ECO:0000256" key="2">
    <source>
        <dbReference type="ARBA" id="ARBA00023054"/>
    </source>
</evidence>
<evidence type="ECO:0000259" key="4">
    <source>
        <dbReference type="Pfam" id="PF06244"/>
    </source>
</evidence>
<proteinExistence type="inferred from homology"/>
<feature type="compositionally biased region" description="Basic and acidic residues" evidence="3">
    <location>
        <begin position="64"/>
        <end position="83"/>
    </location>
</feature>
<feature type="region of interest" description="Disordered" evidence="3">
    <location>
        <begin position="1"/>
        <end position="127"/>
    </location>
</feature>
<comment type="caution">
    <text evidence="6">The sequence shown here is derived from an EMBL/GenBank/DDBJ whole genome shotgun (WGS) entry which is preliminary data.</text>
</comment>
<reference evidence="6 7" key="1">
    <citation type="submission" date="2019-03" db="EMBL/GenBank/DDBJ databases">
        <title>Sequencing 23 genomes of Wallemia ichthyophaga.</title>
        <authorList>
            <person name="Gostincar C."/>
        </authorList>
    </citation>
    <scope>NUCLEOTIDE SEQUENCE [LARGE SCALE GENOMIC DNA]</scope>
    <source>
        <strain evidence="6 7">EXF-5753</strain>
    </source>
</reference>
<evidence type="ECO:0000313" key="6">
    <source>
        <dbReference type="EMBL" id="TIA91129.1"/>
    </source>
</evidence>
<name>A0A4T0FRI0_9BASI</name>
<organism evidence="6 7">
    <name type="scientific">Wallemia hederae</name>
    <dbReference type="NCBI Taxonomy" id="1540922"/>
    <lineage>
        <taxon>Eukaryota</taxon>
        <taxon>Fungi</taxon>
        <taxon>Dikarya</taxon>
        <taxon>Basidiomycota</taxon>
        <taxon>Wallemiomycotina</taxon>
        <taxon>Wallemiomycetes</taxon>
        <taxon>Wallemiales</taxon>
        <taxon>Wallemiaceae</taxon>
        <taxon>Wallemia</taxon>
    </lineage>
</organism>
<dbReference type="AlphaFoldDB" id="A0A4T0FRI0"/>
<evidence type="ECO:0000313" key="7">
    <source>
        <dbReference type="Proteomes" id="UP000310189"/>
    </source>
</evidence>
<dbReference type="OrthoDB" id="76412at2759"/>
<evidence type="ECO:0008006" key="8">
    <source>
        <dbReference type="Google" id="ProtNLM"/>
    </source>
</evidence>
<dbReference type="Pfam" id="PF22048">
    <property type="entry name" value="LSO1_2-like"/>
    <property type="match status" value="1"/>
</dbReference>
<dbReference type="Proteomes" id="UP000310189">
    <property type="component" value="Unassembled WGS sequence"/>
</dbReference>
<keyword evidence="2" id="KW-0175">Coiled coil</keyword>
<dbReference type="EMBL" id="SPNW01000014">
    <property type="protein sequence ID" value="TIA91129.1"/>
    <property type="molecule type" value="Genomic_DNA"/>
</dbReference>
<dbReference type="InterPro" id="IPR010422">
    <property type="entry name" value="Ccdc124/Oxs1"/>
</dbReference>
<dbReference type="PANTHER" id="PTHR21680:SF0">
    <property type="entry name" value="COILED-COIL DOMAIN-CONTAINING PROTEIN 124"/>
    <property type="match status" value="1"/>
</dbReference>
<dbReference type="InterPro" id="IPR054413">
    <property type="entry name" value="LSO1/2"/>
</dbReference>
<protein>
    <recommendedName>
        <fullName evidence="8">DUF1014-domain-containing protein</fullName>
    </recommendedName>
</protein>
<dbReference type="GO" id="GO:0003713">
    <property type="term" value="F:transcription coactivator activity"/>
    <property type="evidence" value="ECO:0007669"/>
    <property type="project" value="TreeGrafter"/>
</dbReference>
<dbReference type="GO" id="GO:0006366">
    <property type="term" value="P:transcription by RNA polymerase II"/>
    <property type="evidence" value="ECO:0007669"/>
    <property type="project" value="TreeGrafter"/>
</dbReference>
<evidence type="ECO:0000256" key="1">
    <source>
        <dbReference type="ARBA" id="ARBA00008296"/>
    </source>
</evidence>
<keyword evidence="7" id="KW-1185">Reference proteome</keyword>